<dbReference type="InterPro" id="IPR029069">
    <property type="entry name" value="HotDog_dom_sf"/>
</dbReference>
<evidence type="ECO:0000256" key="20">
    <source>
        <dbReference type="ARBA" id="ARBA00067273"/>
    </source>
</evidence>
<dbReference type="GO" id="GO:0005634">
    <property type="term" value="C:nucleus"/>
    <property type="evidence" value="ECO:0007669"/>
    <property type="project" value="UniProtKB-SubCell"/>
</dbReference>
<evidence type="ECO:0000256" key="12">
    <source>
        <dbReference type="ARBA" id="ARBA00023242"/>
    </source>
</evidence>
<dbReference type="InterPro" id="IPR006683">
    <property type="entry name" value="Thioestr_dom"/>
</dbReference>
<accession>A0A3S3QU96</accession>
<comment type="caution">
    <text evidence="25">The sequence shown here is derived from an EMBL/GenBank/DDBJ whole genome shotgun (WGS) entry which is preliminary data.</text>
</comment>
<evidence type="ECO:0000256" key="15">
    <source>
        <dbReference type="ARBA" id="ARBA00048074"/>
    </source>
</evidence>
<dbReference type="AlphaFoldDB" id="A0A3S3QU96"/>
<comment type="catalytic activity">
    <reaction evidence="16">
        <text>hexanoyl-CoA + H2O = hexanoate + CoA + H(+)</text>
        <dbReference type="Rhea" id="RHEA:40115"/>
        <dbReference type="ChEBI" id="CHEBI:15377"/>
        <dbReference type="ChEBI" id="CHEBI:15378"/>
        <dbReference type="ChEBI" id="CHEBI:17120"/>
        <dbReference type="ChEBI" id="CHEBI:57287"/>
        <dbReference type="ChEBI" id="CHEBI:62620"/>
    </reaction>
    <physiologicalReaction direction="left-to-right" evidence="16">
        <dbReference type="Rhea" id="RHEA:40116"/>
    </physiologicalReaction>
</comment>
<comment type="function">
    <text evidence="18">Catalyzes the hydrolysis of acyl-CoAs into free fatty acids and coenzyme A (CoASH), regulating their respective intracellular levels. Has acyl-CoA thioesterase activity towards medium (C12) and long-chain (C18) fatty acyl-CoA substrates. Can also hydrolyze 3-hydroxyphenylacetyl-CoA and 3,4-dihydroxyphenylacetyl-CoA (in vitro). May play a role in controlling adaptive thermogenesis.</text>
</comment>
<comment type="catalytic activity">
    <reaction evidence="14">
        <text>decanoyl-CoA + H2O = decanoate + CoA + H(+)</text>
        <dbReference type="Rhea" id="RHEA:40059"/>
        <dbReference type="ChEBI" id="CHEBI:15377"/>
        <dbReference type="ChEBI" id="CHEBI:15378"/>
        <dbReference type="ChEBI" id="CHEBI:27689"/>
        <dbReference type="ChEBI" id="CHEBI:57287"/>
        <dbReference type="ChEBI" id="CHEBI:61430"/>
    </reaction>
    <physiologicalReaction direction="left-to-right" evidence="14">
        <dbReference type="Rhea" id="RHEA:40060"/>
    </physiologicalReaction>
</comment>
<dbReference type="PANTHER" id="PTHR21660:SF1">
    <property type="entry name" value="ACYL-COENZYME A THIOESTERASE 13"/>
    <property type="match status" value="1"/>
</dbReference>
<keyword evidence="26" id="KW-1185">Reference proteome</keyword>
<dbReference type="Pfam" id="PF03061">
    <property type="entry name" value="4HBT"/>
    <property type="match status" value="1"/>
</dbReference>
<gene>
    <name evidence="25" type="ORF">B4U79_07974</name>
</gene>
<keyword evidence="6" id="KW-0963">Cytoplasm</keyword>
<dbReference type="CDD" id="cd03443">
    <property type="entry name" value="PaaI_thioesterase"/>
    <property type="match status" value="1"/>
</dbReference>
<dbReference type="GO" id="GO:0005829">
    <property type="term" value="C:cytosol"/>
    <property type="evidence" value="ECO:0007669"/>
    <property type="project" value="UniProtKB-SubCell"/>
</dbReference>
<keyword evidence="9" id="KW-0443">Lipid metabolism</keyword>
<evidence type="ECO:0000256" key="2">
    <source>
        <dbReference type="ARBA" id="ARBA00004173"/>
    </source>
</evidence>
<comment type="similarity">
    <text evidence="5">Belongs to the thioesterase PaaI family.</text>
</comment>
<dbReference type="Gene3D" id="3.10.129.10">
    <property type="entry name" value="Hotdog Thioesterase"/>
    <property type="match status" value="1"/>
</dbReference>
<evidence type="ECO:0000256" key="17">
    <source>
        <dbReference type="ARBA" id="ARBA00052976"/>
    </source>
</evidence>
<organism evidence="25 26">
    <name type="scientific">Dinothrombium tinctorium</name>
    <dbReference type="NCBI Taxonomy" id="1965070"/>
    <lineage>
        <taxon>Eukaryota</taxon>
        <taxon>Metazoa</taxon>
        <taxon>Ecdysozoa</taxon>
        <taxon>Arthropoda</taxon>
        <taxon>Chelicerata</taxon>
        <taxon>Arachnida</taxon>
        <taxon>Acari</taxon>
        <taxon>Acariformes</taxon>
        <taxon>Trombidiformes</taxon>
        <taxon>Prostigmata</taxon>
        <taxon>Anystina</taxon>
        <taxon>Parasitengona</taxon>
        <taxon>Trombidioidea</taxon>
        <taxon>Trombidiidae</taxon>
        <taxon>Dinothrombium</taxon>
    </lineage>
</organism>
<evidence type="ECO:0000256" key="18">
    <source>
        <dbReference type="ARBA" id="ARBA00058205"/>
    </source>
</evidence>
<comment type="subcellular location">
    <subcellularLocation>
        <location evidence="3">Cytoplasm</location>
        <location evidence="3">Cytoskeleton</location>
        <location evidence="3">Spindle</location>
    </subcellularLocation>
    <subcellularLocation>
        <location evidence="4">Cytoplasm</location>
        <location evidence="4">Cytosol</location>
    </subcellularLocation>
    <subcellularLocation>
        <location evidence="2">Mitochondrion</location>
    </subcellularLocation>
    <subcellularLocation>
        <location evidence="1">Nucleus</location>
    </subcellularLocation>
</comment>
<evidence type="ECO:0000256" key="23">
    <source>
        <dbReference type="ARBA" id="ARBA00083956"/>
    </source>
</evidence>
<dbReference type="OrthoDB" id="46529at2759"/>
<evidence type="ECO:0000256" key="6">
    <source>
        <dbReference type="ARBA" id="ARBA00022490"/>
    </source>
</evidence>
<keyword evidence="7" id="KW-0378">Hydrolase</keyword>
<keyword evidence="11" id="KW-0206">Cytoskeleton</keyword>
<sequence length="102" mass="10990">MIVSEEHANRSGTLHGGMTATLVDQISTLALTTVDESGDENMQRGVSVDMSISFLRPAKIGETIEVTANILKKGRTLAFLDVNICDKNSGKLIAKGNHTKYL</sequence>
<evidence type="ECO:0000256" key="3">
    <source>
        <dbReference type="ARBA" id="ARBA00004186"/>
    </source>
</evidence>
<evidence type="ECO:0000256" key="1">
    <source>
        <dbReference type="ARBA" id="ARBA00004123"/>
    </source>
</evidence>
<keyword evidence="12" id="KW-0539">Nucleus</keyword>
<evidence type="ECO:0000256" key="19">
    <source>
        <dbReference type="ARBA" id="ARBA00064709"/>
    </source>
</evidence>
<evidence type="ECO:0000256" key="21">
    <source>
        <dbReference type="ARBA" id="ARBA00075657"/>
    </source>
</evidence>
<keyword evidence="8" id="KW-0007">Acetylation</keyword>
<keyword evidence="10" id="KW-0496">Mitochondrion</keyword>
<dbReference type="GO" id="GO:0047617">
    <property type="term" value="F:fatty acyl-CoA hydrolase activity"/>
    <property type="evidence" value="ECO:0007669"/>
    <property type="project" value="InterPro"/>
</dbReference>
<evidence type="ECO:0000256" key="13">
    <source>
        <dbReference type="ARBA" id="ARBA00047588"/>
    </source>
</evidence>
<evidence type="ECO:0000256" key="5">
    <source>
        <dbReference type="ARBA" id="ARBA00008324"/>
    </source>
</evidence>
<reference evidence="25 26" key="1">
    <citation type="journal article" date="2018" name="Gigascience">
        <title>Genomes of trombidid mites reveal novel predicted allergens and laterally-transferred genes associated with secondary metabolism.</title>
        <authorList>
            <person name="Dong X."/>
            <person name="Chaisiri K."/>
            <person name="Xia D."/>
            <person name="Armstrong S.D."/>
            <person name="Fang Y."/>
            <person name="Donnelly M.J."/>
            <person name="Kadowaki T."/>
            <person name="McGarry J.W."/>
            <person name="Darby A.C."/>
            <person name="Makepeace B.L."/>
        </authorList>
    </citation>
    <scope>NUCLEOTIDE SEQUENCE [LARGE SCALE GENOMIC DNA]</scope>
    <source>
        <strain evidence="25">UoL-WK</strain>
    </source>
</reference>
<evidence type="ECO:0000259" key="24">
    <source>
        <dbReference type="Pfam" id="PF03061"/>
    </source>
</evidence>
<dbReference type="NCBIfam" id="TIGR00369">
    <property type="entry name" value="unchar_dom_1"/>
    <property type="match status" value="1"/>
</dbReference>
<protein>
    <recommendedName>
        <fullName evidence="20">Acyl-coenzyme A thioesterase 13</fullName>
    </recommendedName>
    <alternativeName>
        <fullName evidence="22">Hotdog-fold thioesterase superfamily member 2</fullName>
    </alternativeName>
    <alternativeName>
        <fullName evidence="21">Palmitoyl-CoA hydrolase</fullName>
    </alternativeName>
    <alternativeName>
        <fullName evidence="23">Thioesterase superfamily member 2</fullName>
    </alternativeName>
</protein>
<evidence type="ECO:0000313" key="25">
    <source>
        <dbReference type="EMBL" id="RWS14032.1"/>
    </source>
</evidence>
<comment type="subunit">
    <text evidence="19">Homotetramer. Interacts with PCTP.</text>
</comment>
<evidence type="ECO:0000256" key="14">
    <source>
        <dbReference type="ARBA" id="ARBA00047969"/>
    </source>
</evidence>
<evidence type="ECO:0000256" key="4">
    <source>
        <dbReference type="ARBA" id="ARBA00004514"/>
    </source>
</evidence>
<evidence type="ECO:0000256" key="8">
    <source>
        <dbReference type="ARBA" id="ARBA00022990"/>
    </source>
</evidence>
<evidence type="ECO:0000256" key="9">
    <source>
        <dbReference type="ARBA" id="ARBA00023098"/>
    </source>
</evidence>
<dbReference type="GO" id="GO:0005819">
    <property type="term" value="C:spindle"/>
    <property type="evidence" value="ECO:0007669"/>
    <property type="project" value="UniProtKB-SubCell"/>
</dbReference>
<dbReference type="InterPro" id="IPR039298">
    <property type="entry name" value="ACOT13"/>
</dbReference>
<dbReference type="FunFam" id="3.10.129.10:FF:000021">
    <property type="entry name" value="Acyl-coenzyme A thioesterase 13"/>
    <property type="match status" value="1"/>
</dbReference>
<comment type="catalytic activity">
    <reaction evidence="15">
        <text>dodecanoyl-CoA + H2O = dodecanoate + CoA + H(+)</text>
        <dbReference type="Rhea" id="RHEA:30135"/>
        <dbReference type="ChEBI" id="CHEBI:15377"/>
        <dbReference type="ChEBI" id="CHEBI:15378"/>
        <dbReference type="ChEBI" id="CHEBI:18262"/>
        <dbReference type="ChEBI" id="CHEBI:57287"/>
        <dbReference type="ChEBI" id="CHEBI:57375"/>
    </reaction>
    <physiologicalReaction direction="left-to-right" evidence="15">
        <dbReference type="Rhea" id="RHEA:30136"/>
    </physiologicalReaction>
</comment>
<evidence type="ECO:0000256" key="16">
    <source>
        <dbReference type="ARBA" id="ARBA00050199"/>
    </source>
</evidence>
<evidence type="ECO:0000256" key="10">
    <source>
        <dbReference type="ARBA" id="ARBA00023128"/>
    </source>
</evidence>
<dbReference type="Proteomes" id="UP000285301">
    <property type="component" value="Unassembled WGS sequence"/>
</dbReference>
<comment type="catalytic activity">
    <reaction evidence="17">
        <text>a fatty acyl-CoA + H2O = a fatty acid + CoA + H(+)</text>
        <dbReference type="Rhea" id="RHEA:16781"/>
        <dbReference type="ChEBI" id="CHEBI:15377"/>
        <dbReference type="ChEBI" id="CHEBI:15378"/>
        <dbReference type="ChEBI" id="CHEBI:28868"/>
        <dbReference type="ChEBI" id="CHEBI:57287"/>
        <dbReference type="ChEBI" id="CHEBI:77636"/>
    </reaction>
    <physiologicalReaction direction="left-to-right" evidence="17">
        <dbReference type="Rhea" id="RHEA:16782"/>
    </physiologicalReaction>
</comment>
<dbReference type="GO" id="GO:0006629">
    <property type="term" value="P:lipid metabolic process"/>
    <property type="evidence" value="ECO:0007669"/>
    <property type="project" value="UniProtKB-KW"/>
</dbReference>
<evidence type="ECO:0000256" key="22">
    <source>
        <dbReference type="ARBA" id="ARBA00081533"/>
    </source>
</evidence>
<dbReference type="EMBL" id="NCKU01000817">
    <property type="protein sequence ID" value="RWS14032.1"/>
    <property type="molecule type" value="Genomic_DNA"/>
</dbReference>
<feature type="domain" description="Thioesterase" evidence="24">
    <location>
        <begin position="12"/>
        <end position="91"/>
    </location>
</feature>
<dbReference type="STRING" id="1965070.A0A3S3QU96"/>
<dbReference type="PANTHER" id="PTHR21660">
    <property type="entry name" value="THIOESTERASE SUPERFAMILY MEMBER-RELATED"/>
    <property type="match status" value="1"/>
</dbReference>
<dbReference type="GO" id="GO:0005739">
    <property type="term" value="C:mitochondrion"/>
    <property type="evidence" value="ECO:0007669"/>
    <property type="project" value="UniProtKB-SubCell"/>
</dbReference>
<evidence type="ECO:0000313" key="26">
    <source>
        <dbReference type="Proteomes" id="UP000285301"/>
    </source>
</evidence>
<evidence type="ECO:0000256" key="11">
    <source>
        <dbReference type="ARBA" id="ARBA00023212"/>
    </source>
</evidence>
<name>A0A3S3QU96_9ACAR</name>
<proteinExistence type="inferred from homology"/>
<dbReference type="SUPFAM" id="SSF54637">
    <property type="entry name" value="Thioesterase/thiol ester dehydrase-isomerase"/>
    <property type="match status" value="1"/>
</dbReference>
<comment type="catalytic activity">
    <reaction evidence="13">
        <text>octanoyl-CoA + H2O = octanoate + CoA + H(+)</text>
        <dbReference type="Rhea" id="RHEA:30143"/>
        <dbReference type="ChEBI" id="CHEBI:15377"/>
        <dbReference type="ChEBI" id="CHEBI:15378"/>
        <dbReference type="ChEBI" id="CHEBI:25646"/>
        <dbReference type="ChEBI" id="CHEBI:57287"/>
        <dbReference type="ChEBI" id="CHEBI:57386"/>
    </reaction>
    <physiologicalReaction direction="left-to-right" evidence="13">
        <dbReference type="Rhea" id="RHEA:30144"/>
    </physiologicalReaction>
</comment>
<dbReference type="InterPro" id="IPR003736">
    <property type="entry name" value="PAAI_dom"/>
</dbReference>
<evidence type="ECO:0000256" key="7">
    <source>
        <dbReference type="ARBA" id="ARBA00022801"/>
    </source>
</evidence>